<comment type="caution">
    <text evidence="1">The sequence shown here is derived from an EMBL/GenBank/DDBJ whole genome shotgun (WGS) entry which is preliminary data.</text>
</comment>
<accession>A0A6G4XV51</accession>
<dbReference type="SUPFAM" id="SSF53850">
    <property type="entry name" value="Periplasmic binding protein-like II"/>
    <property type="match status" value="1"/>
</dbReference>
<dbReference type="InterPro" id="IPR050490">
    <property type="entry name" value="Bact_solute-bd_prot1"/>
</dbReference>
<evidence type="ECO:0000313" key="1">
    <source>
        <dbReference type="EMBL" id="NGO80677.1"/>
    </source>
</evidence>
<name>A0A6G4XV51_9ACTN</name>
<dbReference type="AlphaFoldDB" id="A0A6G4XV51"/>
<dbReference type="EMBL" id="JAAKZW010000238">
    <property type="protein sequence ID" value="NGO80677.1"/>
    <property type="molecule type" value="Genomic_DNA"/>
</dbReference>
<gene>
    <name evidence="1" type="ORF">G6045_34220</name>
</gene>
<reference evidence="1 2" key="1">
    <citation type="submission" date="2020-02" db="EMBL/GenBank/DDBJ databases">
        <title>Whole-genome analyses of novel actinobacteria.</title>
        <authorList>
            <person name="Sahin N."/>
            <person name="Tokatli A."/>
        </authorList>
    </citation>
    <scope>NUCLEOTIDE SEQUENCE [LARGE SCALE GENOMIC DNA]</scope>
    <source>
        <strain evidence="1 2">YC504</strain>
    </source>
</reference>
<evidence type="ECO:0000313" key="2">
    <source>
        <dbReference type="Proteomes" id="UP000481109"/>
    </source>
</evidence>
<organism evidence="1 2">
    <name type="scientific">Streptomyces mesophilus</name>
    <dbReference type="NCBI Taxonomy" id="1775132"/>
    <lineage>
        <taxon>Bacteria</taxon>
        <taxon>Bacillati</taxon>
        <taxon>Actinomycetota</taxon>
        <taxon>Actinomycetes</taxon>
        <taxon>Kitasatosporales</taxon>
        <taxon>Streptomycetaceae</taxon>
        <taxon>Streptomyces</taxon>
    </lineage>
</organism>
<keyword evidence="2" id="KW-1185">Reference proteome</keyword>
<dbReference type="Proteomes" id="UP000481109">
    <property type="component" value="Unassembled WGS sequence"/>
</dbReference>
<dbReference type="PANTHER" id="PTHR43649:SF30">
    <property type="entry name" value="ABC TRANSPORTER SUBSTRATE-BINDING PROTEIN"/>
    <property type="match status" value="1"/>
</dbReference>
<dbReference type="Pfam" id="PF01547">
    <property type="entry name" value="SBP_bac_1"/>
    <property type="match status" value="1"/>
</dbReference>
<protein>
    <submittedName>
        <fullName evidence="1">Extracellular solute-binding protein</fullName>
    </submittedName>
</protein>
<dbReference type="PANTHER" id="PTHR43649">
    <property type="entry name" value="ARABINOSE-BINDING PROTEIN-RELATED"/>
    <property type="match status" value="1"/>
</dbReference>
<sequence>MTLAGCGGGTGSGEVTLKLVAADYGDSAENSSEKYWADLVEKFEAKNPDIKVEVTVLSWSDVDAEVAKMVKAGEAPDMAQIGAYSDYAAKDQLYAADDLLSIPVQGDFLSSLTSAGEVNRIQYGMPFASSTRLMFYNKKLFADAGIAKPPTTWDELAADAELLKDNGVKYPFALPLGKEEAQAETMMWLLAGGDGYTDQVGSYTLDSDMNVRTFDWLKKDLVDKDLVGPVAPGELNRQEAFNAFSNGEVGMLNGHPTLIAQAKKKGVEFAMAPLPGRSGKAKATMGVADWMMAFKQNGNRDEIGDFLDFVYSKENVLDFSERYNILPVTNSAADAMAEDAKYKQLKLFLDALPTSQLPPVGNTSWAHVSADIKAQIGKAVAPGGSPGAVLADIQNKARAAEAAE</sequence>
<dbReference type="Gene3D" id="3.40.190.10">
    <property type="entry name" value="Periplasmic binding protein-like II"/>
    <property type="match status" value="2"/>
</dbReference>
<dbReference type="InterPro" id="IPR006059">
    <property type="entry name" value="SBP"/>
</dbReference>
<proteinExistence type="predicted"/>